<dbReference type="InterPro" id="IPR008538">
    <property type="entry name" value="Uma2"/>
</dbReference>
<accession>T2I8C2</accession>
<dbReference type="CDD" id="cd06260">
    <property type="entry name" value="DUF820-like"/>
    <property type="match status" value="1"/>
</dbReference>
<dbReference type="AlphaFoldDB" id="T2I8C2"/>
<sequence>MIKLDKIRDKNMSSFTIQDLETVQSQYPDYQIELIEGDIVIMSPSGLESEEVGTEIARLLGNWVRPRKLGRVIGSSAGFILPNSDLRAPDASFIKAEKLKRTTENYAEVVPDLIFEVKSKNDSLKKLREKIEEFLSLGTMVGVLVDPRQRIMEVYSLQKETITLHDGDVFIVPEILPGWEFPVEEIWAPEFD</sequence>
<dbReference type="EMBL" id="CAQK01000055">
    <property type="protein sequence ID" value="CCQ49054.1"/>
    <property type="molecule type" value="Genomic_DNA"/>
</dbReference>
<dbReference type="Gene3D" id="3.90.1570.10">
    <property type="entry name" value="tt1808, chain A"/>
    <property type="match status" value="1"/>
</dbReference>
<dbReference type="InterPro" id="IPR012296">
    <property type="entry name" value="Nuclease_put_TT1808"/>
</dbReference>
<dbReference type="PANTHER" id="PTHR34107">
    <property type="entry name" value="SLL0198 PROTEIN-RELATED"/>
    <property type="match status" value="1"/>
</dbReference>
<protein>
    <recommendedName>
        <fullName evidence="1">Putative restriction endonuclease domain-containing protein</fullName>
    </recommendedName>
</protein>
<dbReference type="Pfam" id="PF05685">
    <property type="entry name" value="Uma2"/>
    <property type="match status" value="1"/>
</dbReference>
<evidence type="ECO:0000313" key="2">
    <source>
        <dbReference type="EMBL" id="CCQ49054.1"/>
    </source>
</evidence>
<reference evidence="2 3" key="1">
    <citation type="submission" date="2013-01" db="EMBL/GenBank/DDBJ databases">
        <authorList>
            <person name="Bench S."/>
        </authorList>
    </citation>
    <scope>NUCLEOTIDE SEQUENCE [LARGE SCALE GENOMIC DNA]</scope>
    <source>
        <strain evidence="2 3">WH 8502</strain>
    </source>
</reference>
<organism evidence="2 3">
    <name type="scientific">Crocosphaera watsonii WH 8502</name>
    <dbReference type="NCBI Taxonomy" id="423474"/>
    <lineage>
        <taxon>Bacteria</taxon>
        <taxon>Bacillati</taxon>
        <taxon>Cyanobacteriota</taxon>
        <taxon>Cyanophyceae</taxon>
        <taxon>Oscillatoriophycideae</taxon>
        <taxon>Chroococcales</taxon>
        <taxon>Aphanothecaceae</taxon>
        <taxon>Crocosphaera</taxon>
    </lineage>
</organism>
<dbReference type="SUPFAM" id="SSF52980">
    <property type="entry name" value="Restriction endonuclease-like"/>
    <property type="match status" value="1"/>
</dbReference>
<evidence type="ECO:0000313" key="3">
    <source>
        <dbReference type="Proteomes" id="UP000018348"/>
    </source>
</evidence>
<reference evidence="2 3" key="2">
    <citation type="submission" date="2013-09" db="EMBL/GenBank/DDBJ databases">
        <title>Whole genome comparison of six Crocosphaera watsonii strains with differing phenotypes.</title>
        <authorList>
            <person name="Bench S.R."/>
            <person name="Heller P."/>
            <person name="Frank I."/>
            <person name="Arciniega M."/>
            <person name="Shilova I.N."/>
            <person name="Zehr J.P."/>
        </authorList>
    </citation>
    <scope>NUCLEOTIDE SEQUENCE [LARGE SCALE GENOMIC DNA]</scope>
    <source>
        <strain evidence="2 3">WH 8502</strain>
    </source>
</reference>
<comment type="caution">
    <text evidence="2">The sequence shown here is derived from an EMBL/GenBank/DDBJ whole genome shotgun (WGS) entry which is preliminary data.</text>
</comment>
<evidence type="ECO:0000259" key="1">
    <source>
        <dbReference type="Pfam" id="PF05685"/>
    </source>
</evidence>
<dbReference type="PANTHER" id="PTHR34107:SF7">
    <property type="entry name" value="SLR2092 PROTEIN"/>
    <property type="match status" value="1"/>
</dbReference>
<name>T2I8C2_CROWT</name>
<dbReference type="Proteomes" id="UP000018348">
    <property type="component" value="Unassembled WGS sequence"/>
</dbReference>
<dbReference type="InterPro" id="IPR011335">
    <property type="entry name" value="Restrct_endonuc-II-like"/>
</dbReference>
<proteinExistence type="predicted"/>
<gene>
    <name evidence="2" type="ORF">CWATWH8502_4596</name>
</gene>
<feature type="domain" description="Putative restriction endonuclease" evidence="1">
    <location>
        <begin position="22"/>
        <end position="184"/>
    </location>
</feature>